<organism evidence="11 12">
    <name type="scientific">Aminivibrio pyruvatiphilus</name>
    <dbReference type="NCBI Taxonomy" id="1005740"/>
    <lineage>
        <taxon>Bacteria</taxon>
        <taxon>Thermotogati</taxon>
        <taxon>Synergistota</taxon>
        <taxon>Synergistia</taxon>
        <taxon>Synergistales</taxon>
        <taxon>Aminobacteriaceae</taxon>
        <taxon>Aminivibrio</taxon>
    </lineage>
</organism>
<feature type="transmembrane region" description="Helical" evidence="10">
    <location>
        <begin position="239"/>
        <end position="263"/>
    </location>
</feature>
<evidence type="ECO:0000313" key="12">
    <source>
        <dbReference type="Proteomes" id="UP000295066"/>
    </source>
</evidence>
<keyword evidence="9" id="KW-0046">Antibiotic resistance</keyword>
<evidence type="ECO:0000256" key="9">
    <source>
        <dbReference type="ARBA" id="ARBA00023251"/>
    </source>
</evidence>
<sequence length="470" mass="50445">MAHSPDRTNVMGTDSIPRLMVRFSLPAIGGMLANALYNIVDRIFVGRTVGPAGIGAISVAFPFMLLVIAYGLLIGVGAGALVSISLGEKRRARAEKTMGNALVFLIGGSVVIAVLGGMYSAPVLELSGASPTMLPLSKEYLDIIVWGIPFSTLAFGLNYFIRAEGNPRYAMYTLFVGAFANIILDGILILGLGMGIRGAALATVASQVLSLGWAAAYYIRKWGTLRFRRKNLRPDRIIVGKILAIGAAPFLTELSFTFVMALFNRFLRTYGGDLAISAMGIFFSLDSLLFLPVLGLAEGVQPLIGYNYGARDYGRVISAVRSAMLLGLAFFAGSFLLIMTVPEPLIRIFNDNDPALLALAVRGLRIGYSGVLFASVSIIASHTFQAIGKPKKGIFLTLSRHFLFILVPLYFLPPLLGTDGVWLAIPLSDLGGGLLGAWFLKREFALMRRDQQIDEMSPPPGPAAPLSDSV</sequence>
<proteinExistence type="inferred from homology"/>
<dbReference type="EMBL" id="SORI01000001">
    <property type="protein sequence ID" value="TDY64965.1"/>
    <property type="molecule type" value="Genomic_DNA"/>
</dbReference>
<dbReference type="OrthoDB" id="3432at2"/>
<dbReference type="RefSeq" id="WP_133955262.1">
    <property type="nucleotide sequence ID" value="NZ_SORI01000001.1"/>
</dbReference>
<keyword evidence="8 10" id="KW-0472">Membrane</keyword>
<dbReference type="NCBIfam" id="TIGR00797">
    <property type="entry name" value="matE"/>
    <property type="match status" value="1"/>
</dbReference>
<accession>A0A4R8MLU2</accession>
<feature type="transmembrane region" description="Helical" evidence="10">
    <location>
        <begin position="60"/>
        <end position="86"/>
    </location>
</feature>
<keyword evidence="6 10" id="KW-0812">Transmembrane</keyword>
<dbReference type="GO" id="GO:0015297">
    <property type="term" value="F:antiporter activity"/>
    <property type="evidence" value="ECO:0007669"/>
    <property type="project" value="InterPro"/>
</dbReference>
<evidence type="ECO:0000256" key="2">
    <source>
        <dbReference type="ARBA" id="ARBA00008417"/>
    </source>
</evidence>
<dbReference type="GO" id="GO:0005886">
    <property type="term" value="C:plasma membrane"/>
    <property type="evidence" value="ECO:0007669"/>
    <property type="project" value="UniProtKB-SubCell"/>
</dbReference>
<evidence type="ECO:0000256" key="8">
    <source>
        <dbReference type="ARBA" id="ARBA00023136"/>
    </source>
</evidence>
<feature type="transmembrane region" description="Helical" evidence="10">
    <location>
        <begin position="172"/>
        <end position="193"/>
    </location>
</feature>
<dbReference type="InterPro" id="IPR045070">
    <property type="entry name" value="MATE_MepA-like"/>
</dbReference>
<keyword evidence="12" id="KW-1185">Reference proteome</keyword>
<keyword evidence="5" id="KW-1003">Cell membrane</keyword>
<dbReference type="PANTHER" id="PTHR43823:SF3">
    <property type="entry name" value="MULTIDRUG EXPORT PROTEIN MEPA"/>
    <property type="match status" value="1"/>
</dbReference>
<feature type="transmembrane region" description="Helical" evidence="10">
    <location>
        <begin position="21"/>
        <end position="40"/>
    </location>
</feature>
<evidence type="ECO:0000256" key="4">
    <source>
        <dbReference type="ARBA" id="ARBA00022448"/>
    </source>
</evidence>
<comment type="similarity">
    <text evidence="2">Belongs to the multi antimicrobial extrusion (MATE) (TC 2.A.66.1) family. MepA subfamily.</text>
</comment>
<feature type="transmembrane region" description="Helical" evidence="10">
    <location>
        <begin position="421"/>
        <end position="440"/>
    </location>
</feature>
<dbReference type="InterPro" id="IPR002528">
    <property type="entry name" value="MATE_fam"/>
</dbReference>
<keyword evidence="7 10" id="KW-1133">Transmembrane helix</keyword>
<dbReference type="Proteomes" id="UP000295066">
    <property type="component" value="Unassembled WGS sequence"/>
</dbReference>
<dbReference type="InterPro" id="IPR051327">
    <property type="entry name" value="MATE_MepA_subfamily"/>
</dbReference>
<dbReference type="AlphaFoldDB" id="A0A4R8MLU2"/>
<feature type="transmembrane region" description="Helical" evidence="10">
    <location>
        <begin position="359"/>
        <end position="381"/>
    </location>
</feature>
<dbReference type="Pfam" id="PF01554">
    <property type="entry name" value="MatE"/>
    <property type="match status" value="2"/>
</dbReference>
<evidence type="ECO:0000256" key="1">
    <source>
        <dbReference type="ARBA" id="ARBA00004651"/>
    </source>
</evidence>
<feature type="transmembrane region" description="Helical" evidence="10">
    <location>
        <begin position="275"/>
        <end position="297"/>
    </location>
</feature>
<comment type="subcellular location">
    <subcellularLocation>
        <location evidence="1">Cell membrane</location>
        <topology evidence="1">Multi-pass membrane protein</topology>
    </subcellularLocation>
</comment>
<feature type="transmembrane region" description="Helical" evidence="10">
    <location>
        <begin position="98"/>
        <end position="120"/>
    </location>
</feature>
<comment type="caution">
    <text evidence="11">The sequence shown here is derived from an EMBL/GenBank/DDBJ whole genome shotgun (WGS) entry which is preliminary data.</text>
</comment>
<dbReference type="GO" id="GO:0046677">
    <property type="term" value="P:response to antibiotic"/>
    <property type="evidence" value="ECO:0007669"/>
    <property type="project" value="UniProtKB-KW"/>
</dbReference>
<feature type="transmembrane region" description="Helical" evidence="10">
    <location>
        <begin position="393"/>
        <end position="415"/>
    </location>
</feature>
<dbReference type="PIRSF" id="PIRSF006603">
    <property type="entry name" value="DinF"/>
    <property type="match status" value="1"/>
</dbReference>
<evidence type="ECO:0000256" key="6">
    <source>
        <dbReference type="ARBA" id="ARBA00022692"/>
    </source>
</evidence>
<keyword evidence="4" id="KW-0813">Transport</keyword>
<reference evidence="11 12" key="1">
    <citation type="submission" date="2019-03" db="EMBL/GenBank/DDBJ databases">
        <title>Genomic Encyclopedia of Type Strains, Phase IV (KMG-IV): sequencing the most valuable type-strain genomes for metagenomic binning, comparative biology and taxonomic classification.</title>
        <authorList>
            <person name="Goeker M."/>
        </authorList>
    </citation>
    <scope>NUCLEOTIDE SEQUENCE [LARGE SCALE GENOMIC DNA]</scope>
    <source>
        <strain evidence="11 12">DSM 25964</strain>
    </source>
</reference>
<evidence type="ECO:0000256" key="3">
    <source>
        <dbReference type="ARBA" id="ARBA00022106"/>
    </source>
</evidence>
<name>A0A4R8MLU2_9BACT</name>
<feature type="transmembrane region" description="Helical" evidence="10">
    <location>
        <begin position="318"/>
        <end position="339"/>
    </location>
</feature>
<dbReference type="PANTHER" id="PTHR43823">
    <property type="entry name" value="SPORULATION PROTEIN YKVU"/>
    <property type="match status" value="1"/>
</dbReference>
<dbReference type="CDD" id="cd13143">
    <property type="entry name" value="MATE_MepA_like"/>
    <property type="match status" value="1"/>
</dbReference>
<gene>
    <name evidence="11" type="ORF">C8D99_101111</name>
</gene>
<dbReference type="InterPro" id="IPR048279">
    <property type="entry name" value="MdtK-like"/>
</dbReference>
<feature type="transmembrane region" description="Helical" evidence="10">
    <location>
        <begin position="140"/>
        <end position="160"/>
    </location>
</feature>
<feature type="transmembrane region" description="Helical" evidence="10">
    <location>
        <begin position="199"/>
        <end position="219"/>
    </location>
</feature>
<evidence type="ECO:0000313" key="11">
    <source>
        <dbReference type="EMBL" id="TDY64965.1"/>
    </source>
</evidence>
<dbReference type="GO" id="GO:0042910">
    <property type="term" value="F:xenobiotic transmembrane transporter activity"/>
    <property type="evidence" value="ECO:0007669"/>
    <property type="project" value="InterPro"/>
</dbReference>
<protein>
    <recommendedName>
        <fullName evidence="3">Multidrug export protein MepA</fullName>
    </recommendedName>
</protein>
<evidence type="ECO:0000256" key="7">
    <source>
        <dbReference type="ARBA" id="ARBA00022989"/>
    </source>
</evidence>
<evidence type="ECO:0000256" key="10">
    <source>
        <dbReference type="SAM" id="Phobius"/>
    </source>
</evidence>
<evidence type="ECO:0000256" key="5">
    <source>
        <dbReference type="ARBA" id="ARBA00022475"/>
    </source>
</evidence>